<feature type="transmembrane region" description="Helical" evidence="6">
    <location>
        <begin position="223"/>
        <end position="242"/>
    </location>
</feature>
<protein>
    <submittedName>
        <fullName evidence="8">DMT family transporter</fullName>
    </submittedName>
</protein>
<dbReference type="SUPFAM" id="SSF103481">
    <property type="entry name" value="Multidrug resistance efflux transporter EmrE"/>
    <property type="match status" value="2"/>
</dbReference>
<keyword evidence="9" id="KW-1185">Reference proteome</keyword>
<feature type="transmembrane region" description="Helical" evidence="6">
    <location>
        <begin position="156"/>
        <end position="177"/>
    </location>
</feature>
<dbReference type="InterPro" id="IPR037185">
    <property type="entry name" value="EmrE-like"/>
</dbReference>
<reference evidence="8 9" key="1">
    <citation type="submission" date="2022-04" db="EMBL/GenBank/DDBJ databases">
        <title>Roseobacter sp. WL0113 is a bacterium isolated from neritic sediment.</title>
        <authorList>
            <person name="Wang L."/>
            <person name="He W."/>
            <person name="Zhang D.-F."/>
        </authorList>
    </citation>
    <scope>NUCLEOTIDE SEQUENCE [LARGE SCALE GENOMIC DNA]</scope>
    <source>
        <strain evidence="8 9">WL0113</strain>
    </source>
</reference>
<keyword evidence="5 6" id="KW-0472">Membrane</keyword>
<evidence type="ECO:0000256" key="1">
    <source>
        <dbReference type="ARBA" id="ARBA00004651"/>
    </source>
</evidence>
<feature type="transmembrane region" description="Helical" evidence="6">
    <location>
        <begin position="275"/>
        <end position="292"/>
    </location>
</feature>
<feature type="transmembrane region" description="Helical" evidence="6">
    <location>
        <begin position="249"/>
        <end position="269"/>
    </location>
</feature>
<accession>A0ABT3BIF3</accession>
<dbReference type="Pfam" id="PF00892">
    <property type="entry name" value="EamA"/>
    <property type="match status" value="2"/>
</dbReference>
<feature type="domain" description="EamA" evidence="7">
    <location>
        <begin position="10"/>
        <end position="145"/>
    </location>
</feature>
<evidence type="ECO:0000313" key="9">
    <source>
        <dbReference type="Proteomes" id="UP001208690"/>
    </source>
</evidence>
<gene>
    <name evidence="8" type="ORF">MUB52_18100</name>
</gene>
<feature type="transmembrane region" description="Helical" evidence="6">
    <location>
        <begin position="103"/>
        <end position="122"/>
    </location>
</feature>
<keyword evidence="4 6" id="KW-1133">Transmembrane helix</keyword>
<evidence type="ECO:0000256" key="2">
    <source>
        <dbReference type="ARBA" id="ARBA00022475"/>
    </source>
</evidence>
<evidence type="ECO:0000256" key="6">
    <source>
        <dbReference type="SAM" id="Phobius"/>
    </source>
</evidence>
<dbReference type="PANTHER" id="PTHR42920">
    <property type="entry name" value="OS03G0707200 PROTEIN-RELATED"/>
    <property type="match status" value="1"/>
</dbReference>
<sequence length="307" mass="32080">MPSTTTSPVSGVALGTLTVLCWAGYNVAAKAGIDAGLSPAALSFLRYLTPGLVAVPLWVWQRRRWESTGLPFIRLIALAILGGPLFGLIAVAGYQFAPLSYGLLFAPVAVFMTGLLWGGILLNEPITAPRIFGAIVMFGGLALVVGVHRGGLGPQWPIGIALFVMAGCMWGSYTALVRYWRIPTLEGTAAVASLGAVIAAIALGPWAVVSFGEAEASMLLTQIIMQGLVGGVLSVVALIALLRRVPAQIAAMLPTFTPAVALFIAWAALGTRPQPAELVGAAIIFAGFMLATRPELCTPPFMRRSTP</sequence>
<dbReference type="PANTHER" id="PTHR42920:SF5">
    <property type="entry name" value="EAMA DOMAIN-CONTAINING PROTEIN"/>
    <property type="match status" value="1"/>
</dbReference>
<proteinExistence type="predicted"/>
<evidence type="ECO:0000256" key="3">
    <source>
        <dbReference type="ARBA" id="ARBA00022692"/>
    </source>
</evidence>
<dbReference type="InterPro" id="IPR051258">
    <property type="entry name" value="Diverse_Substrate_Transporter"/>
</dbReference>
<dbReference type="InterPro" id="IPR000620">
    <property type="entry name" value="EamA_dom"/>
</dbReference>
<dbReference type="Proteomes" id="UP001208690">
    <property type="component" value="Unassembled WGS sequence"/>
</dbReference>
<dbReference type="RefSeq" id="WP_263845574.1">
    <property type="nucleotide sequence ID" value="NZ_JALIEB010000014.1"/>
</dbReference>
<evidence type="ECO:0000259" key="7">
    <source>
        <dbReference type="Pfam" id="PF00892"/>
    </source>
</evidence>
<feature type="transmembrane region" description="Helical" evidence="6">
    <location>
        <begin position="189"/>
        <end position="211"/>
    </location>
</feature>
<organism evidence="8 9">
    <name type="scientific">Roseobacter sinensis</name>
    <dbReference type="NCBI Taxonomy" id="2931391"/>
    <lineage>
        <taxon>Bacteria</taxon>
        <taxon>Pseudomonadati</taxon>
        <taxon>Pseudomonadota</taxon>
        <taxon>Alphaproteobacteria</taxon>
        <taxon>Rhodobacterales</taxon>
        <taxon>Roseobacteraceae</taxon>
        <taxon>Roseobacter</taxon>
    </lineage>
</organism>
<keyword evidence="3 6" id="KW-0812">Transmembrane</keyword>
<evidence type="ECO:0000313" key="8">
    <source>
        <dbReference type="EMBL" id="MCV3273349.1"/>
    </source>
</evidence>
<comment type="caution">
    <text evidence="8">The sequence shown here is derived from an EMBL/GenBank/DDBJ whole genome shotgun (WGS) entry which is preliminary data.</text>
</comment>
<evidence type="ECO:0000256" key="5">
    <source>
        <dbReference type="ARBA" id="ARBA00023136"/>
    </source>
</evidence>
<comment type="subcellular location">
    <subcellularLocation>
        <location evidence="1">Cell membrane</location>
        <topology evidence="1">Multi-pass membrane protein</topology>
    </subcellularLocation>
</comment>
<feature type="domain" description="EamA" evidence="7">
    <location>
        <begin position="158"/>
        <end position="292"/>
    </location>
</feature>
<feature type="transmembrane region" description="Helical" evidence="6">
    <location>
        <begin position="72"/>
        <end position="97"/>
    </location>
</feature>
<evidence type="ECO:0000256" key="4">
    <source>
        <dbReference type="ARBA" id="ARBA00022989"/>
    </source>
</evidence>
<feature type="transmembrane region" description="Helical" evidence="6">
    <location>
        <begin position="41"/>
        <end position="60"/>
    </location>
</feature>
<dbReference type="EMBL" id="JALIEB010000014">
    <property type="protein sequence ID" value="MCV3273349.1"/>
    <property type="molecule type" value="Genomic_DNA"/>
</dbReference>
<name>A0ABT3BIF3_9RHOB</name>
<keyword evidence="2" id="KW-1003">Cell membrane</keyword>
<feature type="transmembrane region" description="Helical" evidence="6">
    <location>
        <begin position="131"/>
        <end position="150"/>
    </location>
</feature>